<keyword evidence="14" id="KW-1185">Reference proteome</keyword>
<dbReference type="CDD" id="cd04590">
    <property type="entry name" value="CBS_pair_CorC_HlyC_assoc"/>
    <property type="match status" value="1"/>
</dbReference>
<evidence type="ECO:0000259" key="11">
    <source>
        <dbReference type="PROSITE" id="PS51371"/>
    </source>
</evidence>
<name>A0A6N4SQN9_CYTH3</name>
<dbReference type="InterPro" id="IPR051676">
    <property type="entry name" value="UPF0053_domain"/>
</dbReference>
<dbReference type="GO" id="GO:0005886">
    <property type="term" value="C:plasma membrane"/>
    <property type="evidence" value="ECO:0007669"/>
    <property type="project" value="UniProtKB-SubCell"/>
</dbReference>
<dbReference type="PROSITE" id="PS51846">
    <property type="entry name" value="CNNM"/>
    <property type="match status" value="1"/>
</dbReference>
<evidence type="ECO:0000256" key="5">
    <source>
        <dbReference type="ARBA" id="ARBA00022989"/>
    </source>
</evidence>
<feature type="transmembrane region" description="Helical" evidence="10">
    <location>
        <begin position="146"/>
        <end position="166"/>
    </location>
</feature>
<dbReference type="SUPFAM" id="SSF54631">
    <property type="entry name" value="CBS-domain pair"/>
    <property type="match status" value="1"/>
</dbReference>
<evidence type="ECO:0000256" key="2">
    <source>
        <dbReference type="ARBA" id="ARBA00022475"/>
    </source>
</evidence>
<feature type="domain" description="CBS" evidence="11">
    <location>
        <begin position="285"/>
        <end position="342"/>
    </location>
</feature>
<proteinExistence type="predicted"/>
<evidence type="ECO:0000256" key="1">
    <source>
        <dbReference type="ARBA" id="ARBA00004651"/>
    </source>
</evidence>
<evidence type="ECO:0000256" key="3">
    <source>
        <dbReference type="ARBA" id="ARBA00022692"/>
    </source>
</evidence>
<dbReference type="InterPro" id="IPR016169">
    <property type="entry name" value="FAD-bd_PCMH_sub2"/>
</dbReference>
<keyword evidence="2" id="KW-1003">Cell membrane</keyword>
<organism evidence="13 14">
    <name type="scientific">Cytophaga hutchinsonii (strain ATCC 33406 / DSM 1761 / CIP 103989 / NBRC 15051 / NCIMB 9469 / D465)</name>
    <dbReference type="NCBI Taxonomy" id="269798"/>
    <lineage>
        <taxon>Bacteria</taxon>
        <taxon>Pseudomonadati</taxon>
        <taxon>Bacteroidota</taxon>
        <taxon>Cytophagia</taxon>
        <taxon>Cytophagales</taxon>
        <taxon>Cytophagaceae</taxon>
        <taxon>Cytophaga</taxon>
    </lineage>
</organism>
<evidence type="ECO:0000313" key="14">
    <source>
        <dbReference type="Proteomes" id="UP000001822"/>
    </source>
</evidence>
<evidence type="ECO:0000256" key="10">
    <source>
        <dbReference type="SAM" id="Phobius"/>
    </source>
</evidence>
<keyword evidence="6 8" id="KW-0129">CBS domain</keyword>
<evidence type="ECO:0000259" key="12">
    <source>
        <dbReference type="PROSITE" id="PS51846"/>
    </source>
</evidence>
<reference evidence="13 14" key="1">
    <citation type="journal article" date="2007" name="Appl. Environ. Microbiol.">
        <title>Genome sequence of the cellulolytic gliding bacterium Cytophaga hutchinsonii.</title>
        <authorList>
            <person name="Xie G."/>
            <person name="Bruce D.C."/>
            <person name="Challacombe J.F."/>
            <person name="Chertkov O."/>
            <person name="Detter J.C."/>
            <person name="Gilna P."/>
            <person name="Han C.S."/>
            <person name="Lucas S."/>
            <person name="Misra M."/>
            <person name="Myers G.L."/>
            <person name="Richardson P."/>
            <person name="Tapia R."/>
            <person name="Thayer N."/>
            <person name="Thompson L.S."/>
            <person name="Brettin T.S."/>
            <person name="Henrissat B."/>
            <person name="Wilson D.B."/>
            <person name="McBride M.J."/>
        </authorList>
    </citation>
    <scope>NUCLEOTIDE SEQUENCE [LARGE SCALE GENOMIC DNA]</scope>
    <source>
        <strain evidence="14">ATCC 33406 / DSM 1761 / CIP 103989 / NBRC 15051 / NCIMB 9469 / D465</strain>
    </source>
</reference>
<feature type="domain" description="CBS" evidence="11">
    <location>
        <begin position="221"/>
        <end position="280"/>
    </location>
</feature>
<dbReference type="Pfam" id="PF00571">
    <property type="entry name" value="CBS"/>
    <property type="match status" value="2"/>
</dbReference>
<evidence type="ECO:0000256" key="8">
    <source>
        <dbReference type="PROSITE-ProRule" id="PRU00703"/>
    </source>
</evidence>
<evidence type="ECO:0000256" key="7">
    <source>
        <dbReference type="ARBA" id="ARBA00023136"/>
    </source>
</evidence>
<dbReference type="FunFam" id="3.10.580.10:FF:000002">
    <property type="entry name" value="Magnesium/cobalt efflux protein CorC"/>
    <property type="match status" value="1"/>
</dbReference>
<dbReference type="EMBL" id="CP000383">
    <property type="protein sequence ID" value="ABG58655.1"/>
    <property type="molecule type" value="Genomic_DNA"/>
</dbReference>
<evidence type="ECO:0000256" key="9">
    <source>
        <dbReference type="PROSITE-ProRule" id="PRU01193"/>
    </source>
</evidence>
<evidence type="ECO:0000256" key="4">
    <source>
        <dbReference type="ARBA" id="ARBA00022737"/>
    </source>
</evidence>
<keyword evidence="7 9" id="KW-0472">Membrane</keyword>
<keyword evidence="5 9" id="KW-1133">Transmembrane helix</keyword>
<dbReference type="InterPro" id="IPR046342">
    <property type="entry name" value="CBS_dom_sf"/>
</dbReference>
<dbReference type="SMART" id="SM01091">
    <property type="entry name" value="CorC_HlyC"/>
    <property type="match status" value="1"/>
</dbReference>
<dbReference type="InterPro" id="IPR000644">
    <property type="entry name" value="CBS_dom"/>
</dbReference>
<dbReference type="Pfam" id="PF01595">
    <property type="entry name" value="CNNM"/>
    <property type="match status" value="1"/>
</dbReference>
<dbReference type="PANTHER" id="PTHR43099">
    <property type="entry name" value="UPF0053 PROTEIN YRKA"/>
    <property type="match status" value="1"/>
</dbReference>
<dbReference type="Pfam" id="PF03471">
    <property type="entry name" value="CorC_HlyC"/>
    <property type="match status" value="1"/>
</dbReference>
<dbReference type="OrthoDB" id="9798188at2"/>
<feature type="transmembrane region" description="Helical" evidence="10">
    <location>
        <begin position="106"/>
        <end position="125"/>
    </location>
</feature>
<feature type="domain" description="CNNM transmembrane" evidence="12">
    <location>
        <begin position="1"/>
        <end position="202"/>
    </location>
</feature>
<dbReference type="PANTHER" id="PTHR43099:SF2">
    <property type="entry name" value="UPF0053 PROTEIN YRKA"/>
    <property type="match status" value="1"/>
</dbReference>
<dbReference type="InterPro" id="IPR036318">
    <property type="entry name" value="FAD-bd_PCMH-like_sf"/>
</dbReference>
<sequence>MILFYICVTLFLVILNGFFVAAEFAIVKVRSSQLEVKAATGNSRAQVSLTILENLDAYLSATQFGITLASLGLGWAGERVVMPLVLIVFDLMSISLPELYMHEISIVISFTFITIMHIVFGELAPKSIAIQRAEDVTLAIAYPLKAFYLIFKPFIFLLNGFATFILKISGFASVGEKELHSAEELELLIDQGKMSGALNPNEHQLIKNVFGFIDVTVRQVMTPRTSINAIDIDLPLEYVLNKIVNEGYSRLPVYKDNIDNIIGILYTKDLLKMMNKGEQIKLQSAMRQPYFVPETKKINELLKNLQAKHLHMAIIIDEFGGVSGITTIEDIIEELVGEIQDEHDDEAPVVEQVSANEFVVNALANIQDVNEWLPVPLPEGPEYDTLAGLLIKIFTRIPDLSEKLTFEGYQFTILKKNKQSILLVKVHKLEEEAQ</sequence>
<dbReference type="Gene3D" id="3.10.580.10">
    <property type="entry name" value="CBS-domain"/>
    <property type="match status" value="1"/>
</dbReference>
<gene>
    <name evidence="13" type="ordered locus">CHU_1383</name>
</gene>
<dbReference type="Proteomes" id="UP000001822">
    <property type="component" value="Chromosome"/>
</dbReference>
<dbReference type="RefSeq" id="WP_011584770.1">
    <property type="nucleotide sequence ID" value="NC_008255.1"/>
</dbReference>
<dbReference type="SUPFAM" id="SSF56176">
    <property type="entry name" value="FAD-binding/transporter-associated domain-like"/>
    <property type="match status" value="1"/>
</dbReference>
<comment type="subcellular location">
    <subcellularLocation>
        <location evidence="1">Cell membrane</location>
        <topology evidence="1">Multi-pass membrane protein</topology>
    </subcellularLocation>
</comment>
<dbReference type="Gene3D" id="3.30.465.10">
    <property type="match status" value="1"/>
</dbReference>
<dbReference type="PROSITE" id="PS51371">
    <property type="entry name" value="CBS"/>
    <property type="match status" value="2"/>
</dbReference>
<dbReference type="GO" id="GO:0050660">
    <property type="term" value="F:flavin adenine dinucleotide binding"/>
    <property type="evidence" value="ECO:0007669"/>
    <property type="project" value="InterPro"/>
</dbReference>
<protein>
    <submittedName>
        <fullName evidence="13">Uncharacterized protein</fullName>
    </submittedName>
</protein>
<dbReference type="KEGG" id="chu:CHU_1383"/>
<dbReference type="InterPro" id="IPR005170">
    <property type="entry name" value="Transptr-assoc_dom"/>
</dbReference>
<dbReference type="InterPro" id="IPR044751">
    <property type="entry name" value="Ion_transp-like_CBS"/>
</dbReference>
<dbReference type="InterPro" id="IPR002550">
    <property type="entry name" value="CNNM"/>
</dbReference>
<evidence type="ECO:0000313" key="13">
    <source>
        <dbReference type="EMBL" id="ABG58655.1"/>
    </source>
</evidence>
<keyword evidence="4" id="KW-0677">Repeat</keyword>
<keyword evidence="3 9" id="KW-0812">Transmembrane</keyword>
<dbReference type="SMART" id="SM00116">
    <property type="entry name" value="CBS"/>
    <property type="match status" value="2"/>
</dbReference>
<accession>A0A6N4SQN9</accession>
<evidence type="ECO:0000256" key="6">
    <source>
        <dbReference type="ARBA" id="ARBA00023122"/>
    </source>
</evidence>
<dbReference type="AlphaFoldDB" id="A0A6N4SQN9"/>